<accession>I2C5U5</accession>
<dbReference type="EMBL" id="CP003332">
    <property type="protein sequence ID" value="AFJ62019.1"/>
    <property type="molecule type" value="Genomic_DNA"/>
</dbReference>
<dbReference type="PATRIC" id="fig|1126211.3.peg.1970"/>
<sequence length="44" mass="5149">MKRPAPYELNDSIAALKLGVPEHLYHHVWCLIYEIEALQEEATR</sequence>
<evidence type="ECO:0000313" key="1">
    <source>
        <dbReference type="EMBL" id="AFJ62019.1"/>
    </source>
</evidence>
<gene>
    <name evidence="1" type="ORF">MUS_2055</name>
</gene>
<dbReference type="HOGENOM" id="CLU_210727_0_0_9"/>
<dbReference type="AlphaFoldDB" id="I2C5U5"/>
<organism evidence="1 2">
    <name type="scientific">Bacillus amyloliquefaciens (strain Y2)</name>
    <name type="common">Bacillus amyloliquefaciens subsp. plantarum (strain B9601-Y2)</name>
    <dbReference type="NCBI Taxonomy" id="1155777"/>
    <lineage>
        <taxon>Bacteria</taxon>
        <taxon>Bacillati</taxon>
        <taxon>Bacillota</taxon>
        <taxon>Bacilli</taxon>
        <taxon>Bacillales</taxon>
        <taxon>Bacillaceae</taxon>
        <taxon>Bacillus</taxon>
        <taxon>Bacillus amyloliquefaciens group</taxon>
    </lineage>
</organism>
<dbReference type="Proteomes" id="UP000002878">
    <property type="component" value="Chromosome"/>
</dbReference>
<dbReference type="RefSeq" id="WP_014721261.1">
    <property type="nucleotide sequence ID" value="NC_017061.1"/>
</dbReference>
<protein>
    <submittedName>
        <fullName evidence="1">Uncharacterized protein</fullName>
    </submittedName>
</protein>
<name>I2C5U5_BACAY</name>
<reference evidence="1 2" key="1">
    <citation type="journal article" date="2012" name="J. Biotechnol.">
        <title>Genome sequence of the plant growth promoting strain Bacillus amyloliquefaciens subsp. plantarum B9601-Y2 and expression of mersacidin and other secondary metabolites.</title>
        <authorList>
            <person name="He P."/>
            <person name="Hao K."/>
            <person name="Blom J."/>
            <person name="Ruckert C."/>
            <person name="Vater J."/>
            <person name="Mao Z."/>
            <person name="Wu Y."/>
            <person name="Hou M."/>
            <person name="He P."/>
            <person name="He Y."/>
            <person name="Borriss R."/>
        </authorList>
    </citation>
    <scope>NUCLEOTIDE SEQUENCE [LARGE SCALE GENOMIC DNA]</scope>
    <source>
        <strain evidence="1">Y2</strain>
    </source>
</reference>
<evidence type="ECO:0000313" key="2">
    <source>
        <dbReference type="Proteomes" id="UP000002878"/>
    </source>
</evidence>
<proteinExistence type="predicted"/>
<dbReference type="KEGG" id="bqy:MUS_2055"/>